<sequence>MGMVRFFKHVFSGPWCVKRAFPKSSLRAIEAAIAASEQTHLGELRFAVEGALDIGDLLRATTPRARALEIFALDRVWDTEHNSGVLIYLLLADRQVDIVADRGINGKVGEEGWQRICRDMENSFRRGDFEAGVLSGIAAISAHLQRHFPAGARANPDELANAPLLL</sequence>
<dbReference type="RefSeq" id="WP_256611701.1">
    <property type="nucleotide sequence ID" value="NZ_JANIBM010000022.1"/>
</dbReference>
<organism evidence="2 3">
    <name type="scientific">Methylomonas aurea</name>
    <dbReference type="NCBI Taxonomy" id="2952224"/>
    <lineage>
        <taxon>Bacteria</taxon>
        <taxon>Pseudomonadati</taxon>
        <taxon>Pseudomonadota</taxon>
        <taxon>Gammaproteobacteria</taxon>
        <taxon>Methylococcales</taxon>
        <taxon>Methylococcaceae</taxon>
        <taxon>Methylomonas</taxon>
    </lineage>
</organism>
<dbReference type="EMBL" id="JANIBM010000022">
    <property type="protein sequence ID" value="MCQ8182395.1"/>
    <property type="molecule type" value="Genomic_DNA"/>
</dbReference>
<gene>
    <name evidence="2" type="ORF">NP603_14840</name>
</gene>
<evidence type="ECO:0000313" key="3">
    <source>
        <dbReference type="Proteomes" id="UP001524569"/>
    </source>
</evidence>
<evidence type="ECO:0000259" key="1">
    <source>
        <dbReference type="Pfam" id="PF04536"/>
    </source>
</evidence>
<name>A0ABT1UJM5_9GAMM</name>
<feature type="domain" description="TPM" evidence="1">
    <location>
        <begin position="23"/>
        <end position="142"/>
    </location>
</feature>
<comment type="caution">
    <text evidence="2">The sequence shown here is derived from an EMBL/GenBank/DDBJ whole genome shotgun (WGS) entry which is preliminary data.</text>
</comment>
<proteinExistence type="predicted"/>
<reference evidence="2 3" key="1">
    <citation type="submission" date="2022-07" db="EMBL/GenBank/DDBJ databases">
        <title>Methylomonas rivi sp. nov., Methylomonas rosea sp. nov., Methylomonas aureus sp. nov. and Methylomonas subterranea sp. nov., four novel methanotrophs isolated from a freshwater creek and the deep terrestrial subsurface.</title>
        <authorList>
            <person name="Abin C."/>
            <person name="Sankaranarayanan K."/>
            <person name="Garner C."/>
            <person name="Sindelar R."/>
            <person name="Kotary K."/>
            <person name="Garner R."/>
            <person name="Barclay S."/>
            <person name="Lawson P."/>
            <person name="Krumholz L."/>
        </authorList>
    </citation>
    <scope>NUCLEOTIDE SEQUENCE [LARGE SCALE GENOMIC DNA]</scope>
    <source>
        <strain evidence="2 3">SURF-1</strain>
    </source>
</reference>
<keyword evidence="3" id="KW-1185">Reference proteome</keyword>
<dbReference type="Pfam" id="PF04536">
    <property type="entry name" value="TPM_phosphatase"/>
    <property type="match status" value="1"/>
</dbReference>
<accession>A0ABT1UJM5</accession>
<dbReference type="Proteomes" id="UP001524569">
    <property type="component" value="Unassembled WGS sequence"/>
</dbReference>
<dbReference type="PANTHER" id="PTHR30373:SF8">
    <property type="entry name" value="BLL7265 PROTEIN"/>
    <property type="match status" value="1"/>
</dbReference>
<dbReference type="Gene3D" id="3.10.310.50">
    <property type="match status" value="1"/>
</dbReference>
<evidence type="ECO:0000313" key="2">
    <source>
        <dbReference type="EMBL" id="MCQ8182395.1"/>
    </source>
</evidence>
<dbReference type="PANTHER" id="PTHR30373">
    <property type="entry name" value="UPF0603 PROTEIN YGCG"/>
    <property type="match status" value="1"/>
</dbReference>
<protein>
    <submittedName>
        <fullName evidence="2">TPM domain-containing protein</fullName>
    </submittedName>
</protein>
<dbReference type="InterPro" id="IPR007621">
    <property type="entry name" value="TPM_dom"/>
</dbReference>